<dbReference type="InterPro" id="IPR027417">
    <property type="entry name" value="P-loop_NTPase"/>
</dbReference>
<evidence type="ECO:0000256" key="6">
    <source>
        <dbReference type="ARBA" id="ARBA00022840"/>
    </source>
</evidence>
<protein>
    <recommendedName>
        <fullName evidence="11">ATP-dependent DNA helicase RecQ</fullName>
        <ecNumber evidence="10">5.6.2.4</ecNumber>
    </recommendedName>
    <alternativeName>
        <fullName evidence="12">DNA 3'-5' helicase RecQ</fullName>
    </alternativeName>
</protein>
<evidence type="ECO:0000256" key="3">
    <source>
        <dbReference type="ARBA" id="ARBA00022741"/>
    </source>
</evidence>
<evidence type="ECO:0000256" key="11">
    <source>
        <dbReference type="ARBA" id="ARBA00044535"/>
    </source>
</evidence>
<dbReference type="InterPro" id="IPR011545">
    <property type="entry name" value="DEAD/DEAH_box_helicase_dom"/>
</dbReference>
<dbReference type="GO" id="GO:0030894">
    <property type="term" value="C:replisome"/>
    <property type="evidence" value="ECO:0007669"/>
    <property type="project" value="TreeGrafter"/>
</dbReference>
<keyword evidence="16" id="KW-1185">Reference proteome</keyword>
<reference evidence="15 16" key="1">
    <citation type="journal article" date="2017" name="Environ. Microbiol.">
        <title>Genomic and physiological analyses of 'Reinekea forsetii' reveal a versatile opportunistic lifestyle during spring algae blooms.</title>
        <authorList>
            <person name="Avci B."/>
            <person name="Hahnke R.L."/>
            <person name="Chafee M."/>
            <person name="Fischer T."/>
            <person name="Gruber-Vodicka H."/>
            <person name="Tegetmeyer H.E."/>
            <person name="Harder J."/>
            <person name="Fuchs B.M."/>
            <person name="Amann R.I."/>
            <person name="Teeling H."/>
        </authorList>
    </citation>
    <scope>NUCLEOTIDE SEQUENCE [LARGE SCALE GENOMIC DNA]</scope>
    <source>
        <strain evidence="15 16">Hel1_31_D35</strain>
    </source>
</reference>
<sequence>MSLSPNLNEKLQASFGFPAFRAGQEQCVQQLLAGHSSLAIFPTGSGKSLCYQFTALQLPALTLVVSPLLALIQDQLDFLQAKGVPAASIDSTLSPAQYQQVVADVRSGQTKILMVSVERFKNERFRQFIEQIPLSMLVIDEAHCISEWGHNFRPDYLKLPQYSQQLNIPLVLLLTATATKKVKLDMAAKFAIAPEHIVQTGFYRPNLHLDIVPVSNGQRNAELLQQIQAQNGAGSTQAGIVYVTLQQTAVDVATYLKRQGIDAQAYHAGFPSEERQQIQQRFMQGQLAVVVATIAFGMGVDKSDIRFVVHYDLPKSIENYSQEIGRAGRDGAPAQCITLANLDGLSTVENFVYGDTPEPSGIQVVLDAIRQETQAQTDASGQWELQANSLATASNIRLLALKTLLVQLELRQVLVPKYAYFAEYKFRLMRTQAELLQQFSGERLAFLTALFATADIKKVWGEVRFEALHQQYPSDRQRVISALDYLQEQNLIELQTRKMTEVYQVNSAALNQPGLVESLSDYFSTNEQKEIARIGALVRFFQLDRCLNNNLARYFDDQQVPERCGHCSVCAERVAQLQRYEPEYWPSDDQLSTYLAGFRAYLQQQAGAAGLNVVISTTLQSRFLTGVSVPLFTRFRVRASVPGFGACQSLRYGEVLAKVELLTATLG</sequence>
<dbReference type="InterPro" id="IPR004589">
    <property type="entry name" value="DNA_helicase_ATP-dep_RecQ"/>
</dbReference>
<evidence type="ECO:0000256" key="5">
    <source>
        <dbReference type="ARBA" id="ARBA00022806"/>
    </source>
</evidence>
<dbReference type="GO" id="GO:0006281">
    <property type="term" value="P:DNA repair"/>
    <property type="evidence" value="ECO:0007669"/>
    <property type="project" value="TreeGrafter"/>
</dbReference>
<dbReference type="InterPro" id="IPR032284">
    <property type="entry name" value="RecQ_Zn-bd"/>
</dbReference>
<comment type="similarity">
    <text evidence="1">Belongs to the helicase family. RecQ subfamily.</text>
</comment>
<dbReference type="PROSITE" id="PS51194">
    <property type="entry name" value="HELICASE_CTER"/>
    <property type="match status" value="1"/>
</dbReference>
<keyword evidence="7" id="KW-0238">DNA-binding</keyword>
<evidence type="ECO:0000256" key="12">
    <source>
        <dbReference type="ARBA" id="ARBA00044550"/>
    </source>
</evidence>
<dbReference type="Gene3D" id="3.40.50.300">
    <property type="entry name" value="P-loop containing nucleotide triphosphate hydrolases"/>
    <property type="match status" value="2"/>
</dbReference>
<evidence type="ECO:0000259" key="14">
    <source>
        <dbReference type="PROSITE" id="PS51194"/>
    </source>
</evidence>
<evidence type="ECO:0000256" key="8">
    <source>
        <dbReference type="ARBA" id="ARBA00023235"/>
    </source>
</evidence>
<dbReference type="Pfam" id="PF00270">
    <property type="entry name" value="DEAD"/>
    <property type="match status" value="1"/>
</dbReference>
<accession>A0A2K8KUJ9</accession>
<dbReference type="InterPro" id="IPR002464">
    <property type="entry name" value="DNA/RNA_helicase_DEAH_CS"/>
</dbReference>
<dbReference type="KEGG" id="rfo:REIFOR_01857"/>
<dbReference type="SMART" id="SM00487">
    <property type="entry name" value="DEXDc"/>
    <property type="match status" value="1"/>
</dbReference>
<evidence type="ECO:0000256" key="10">
    <source>
        <dbReference type="ARBA" id="ARBA00034808"/>
    </source>
</evidence>
<evidence type="ECO:0000256" key="2">
    <source>
        <dbReference type="ARBA" id="ARBA00022723"/>
    </source>
</evidence>
<dbReference type="GO" id="GO:0046872">
    <property type="term" value="F:metal ion binding"/>
    <property type="evidence" value="ECO:0007669"/>
    <property type="project" value="UniProtKB-KW"/>
</dbReference>
<dbReference type="InterPro" id="IPR001650">
    <property type="entry name" value="Helicase_C-like"/>
</dbReference>
<feature type="domain" description="Helicase ATP-binding" evidence="13">
    <location>
        <begin position="28"/>
        <end position="196"/>
    </location>
</feature>
<dbReference type="InterPro" id="IPR036388">
    <property type="entry name" value="WH-like_DNA-bd_sf"/>
</dbReference>
<dbReference type="PANTHER" id="PTHR13710">
    <property type="entry name" value="DNA HELICASE RECQ FAMILY MEMBER"/>
    <property type="match status" value="1"/>
</dbReference>
<dbReference type="PROSITE" id="PS00690">
    <property type="entry name" value="DEAH_ATP_HELICASE"/>
    <property type="match status" value="1"/>
</dbReference>
<dbReference type="GO" id="GO:0006310">
    <property type="term" value="P:DNA recombination"/>
    <property type="evidence" value="ECO:0007669"/>
    <property type="project" value="InterPro"/>
</dbReference>
<evidence type="ECO:0000256" key="4">
    <source>
        <dbReference type="ARBA" id="ARBA00022801"/>
    </source>
</evidence>
<evidence type="ECO:0000256" key="1">
    <source>
        <dbReference type="ARBA" id="ARBA00005446"/>
    </source>
</evidence>
<dbReference type="InterPro" id="IPR014001">
    <property type="entry name" value="Helicase_ATP-bd"/>
</dbReference>
<dbReference type="GO" id="GO:0005524">
    <property type="term" value="F:ATP binding"/>
    <property type="evidence" value="ECO:0007669"/>
    <property type="project" value="UniProtKB-KW"/>
</dbReference>
<keyword evidence="3" id="KW-0547">Nucleotide-binding</keyword>
<dbReference type="GO" id="GO:0003677">
    <property type="term" value="F:DNA binding"/>
    <property type="evidence" value="ECO:0007669"/>
    <property type="project" value="UniProtKB-KW"/>
</dbReference>
<dbReference type="Proteomes" id="UP000229757">
    <property type="component" value="Chromosome"/>
</dbReference>
<dbReference type="NCBIfam" id="TIGR00614">
    <property type="entry name" value="recQ_fam"/>
    <property type="match status" value="1"/>
</dbReference>
<evidence type="ECO:0000313" key="15">
    <source>
        <dbReference type="EMBL" id="ATX76994.1"/>
    </source>
</evidence>
<keyword evidence="4" id="KW-0378">Hydrolase</keyword>
<organism evidence="15 16">
    <name type="scientific">Reinekea forsetii</name>
    <dbReference type="NCBI Taxonomy" id="1336806"/>
    <lineage>
        <taxon>Bacteria</taxon>
        <taxon>Pseudomonadati</taxon>
        <taxon>Pseudomonadota</taxon>
        <taxon>Gammaproteobacteria</taxon>
        <taxon>Oceanospirillales</taxon>
        <taxon>Saccharospirillaceae</taxon>
        <taxon>Reinekea</taxon>
    </lineage>
</organism>
<keyword evidence="6" id="KW-0067">ATP-binding</keyword>
<dbReference type="PANTHER" id="PTHR13710:SF105">
    <property type="entry name" value="ATP-DEPENDENT DNA HELICASE Q1"/>
    <property type="match status" value="1"/>
</dbReference>
<dbReference type="GO" id="GO:0009378">
    <property type="term" value="F:four-way junction helicase activity"/>
    <property type="evidence" value="ECO:0007669"/>
    <property type="project" value="TreeGrafter"/>
</dbReference>
<dbReference type="AlphaFoldDB" id="A0A2K8KUJ9"/>
<keyword evidence="8" id="KW-0413">Isomerase</keyword>
<dbReference type="GO" id="GO:0016787">
    <property type="term" value="F:hydrolase activity"/>
    <property type="evidence" value="ECO:0007669"/>
    <property type="project" value="UniProtKB-KW"/>
</dbReference>
<dbReference type="EC" id="5.6.2.4" evidence="10"/>
<proteinExistence type="inferred from homology"/>
<dbReference type="GO" id="GO:0043138">
    <property type="term" value="F:3'-5' DNA helicase activity"/>
    <property type="evidence" value="ECO:0007669"/>
    <property type="project" value="UniProtKB-EC"/>
</dbReference>
<evidence type="ECO:0000256" key="7">
    <source>
        <dbReference type="ARBA" id="ARBA00023125"/>
    </source>
</evidence>
<evidence type="ECO:0000256" key="9">
    <source>
        <dbReference type="ARBA" id="ARBA00034617"/>
    </source>
</evidence>
<name>A0A2K8KUJ9_9GAMM</name>
<dbReference type="Gene3D" id="1.10.10.10">
    <property type="entry name" value="Winged helix-like DNA-binding domain superfamily/Winged helix DNA-binding domain"/>
    <property type="match status" value="1"/>
</dbReference>
<dbReference type="GO" id="GO:0043590">
    <property type="term" value="C:bacterial nucleoid"/>
    <property type="evidence" value="ECO:0007669"/>
    <property type="project" value="TreeGrafter"/>
</dbReference>
<comment type="catalytic activity">
    <reaction evidence="9">
        <text>Couples ATP hydrolysis with the unwinding of duplex DNA by translocating in the 3'-5' direction.</text>
        <dbReference type="EC" id="5.6.2.4"/>
    </reaction>
</comment>
<dbReference type="GO" id="GO:0005737">
    <property type="term" value="C:cytoplasm"/>
    <property type="evidence" value="ECO:0007669"/>
    <property type="project" value="TreeGrafter"/>
</dbReference>
<evidence type="ECO:0000259" key="13">
    <source>
        <dbReference type="PROSITE" id="PS51192"/>
    </source>
</evidence>
<dbReference type="Pfam" id="PF16124">
    <property type="entry name" value="RecQ_Zn_bind"/>
    <property type="match status" value="1"/>
</dbReference>
<dbReference type="PROSITE" id="PS51192">
    <property type="entry name" value="HELICASE_ATP_BIND_1"/>
    <property type="match status" value="1"/>
</dbReference>
<dbReference type="OrthoDB" id="9760034at2"/>
<feature type="domain" description="Helicase C-terminal" evidence="14">
    <location>
        <begin position="222"/>
        <end position="370"/>
    </location>
</feature>
<keyword evidence="5 15" id="KW-0347">Helicase</keyword>
<dbReference type="EMBL" id="CP011797">
    <property type="protein sequence ID" value="ATX76994.1"/>
    <property type="molecule type" value="Genomic_DNA"/>
</dbReference>
<dbReference type="CDD" id="cd18794">
    <property type="entry name" value="SF2_C_RecQ"/>
    <property type="match status" value="1"/>
</dbReference>
<dbReference type="Pfam" id="PF00271">
    <property type="entry name" value="Helicase_C"/>
    <property type="match status" value="1"/>
</dbReference>
<dbReference type="SUPFAM" id="SSF52540">
    <property type="entry name" value="P-loop containing nucleoside triphosphate hydrolases"/>
    <property type="match status" value="1"/>
</dbReference>
<keyword evidence="2" id="KW-0479">Metal-binding</keyword>
<dbReference type="RefSeq" id="WP_100257283.1">
    <property type="nucleotide sequence ID" value="NZ_CP011797.1"/>
</dbReference>
<gene>
    <name evidence="15" type="primary">recS</name>
    <name evidence="15" type="ORF">REIFOR_01857</name>
</gene>
<evidence type="ECO:0000313" key="16">
    <source>
        <dbReference type="Proteomes" id="UP000229757"/>
    </source>
</evidence>
<dbReference type="SMART" id="SM00490">
    <property type="entry name" value="HELICc"/>
    <property type="match status" value="1"/>
</dbReference>